<feature type="domain" description="Tyrosine specific protein phosphatases" evidence="5">
    <location>
        <begin position="590"/>
        <end position="658"/>
    </location>
</feature>
<dbReference type="InterPro" id="IPR053239">
    <property type="entry name" value="Dual_spec_PTase"/>
</dbReference>
<evidence type="ECO:0000259" key="5">
    <source>
        <dbReference type="PROSITE" id="PS50056"/>
    </source>
</evidence>
<protein>
    <submittedName>
        <fullName evidence="6">Uncharacterized protein</fullName>
    </submittedName>
</protein>
<evidence type="ECO:0000256" key="2">
    <source>
        <dbReference type="ARBA" id="ARBA00022912"/>
    </source>
</evidence>
<dbReference type="InterPro" id="IPR000387">
    <property type="entry name" value="Tyr_Pase_dom"/>
</dbReference>
<dbReference type="InterPro" id="IPR000340">
    <property type="entry name" value="Dual-sp_phosphatase_cat-dom"/>
</dbReference>
<feature type="region of interest" description="Disordered" evidence="3">
    <location>
        <begin position="37"/>
        <end position="81"/>
    </location>
</feature>
<keyword evidence="2" id="KW-0904">Protein phosphatase</keyword>
<dbReference type="AlphaFoldDB" id="U1HE53"/>
<dbReference type="PROSITE" id="PS50054">
    <property type="entry name" value="TYR_PHOSPHATASE_DUAL"/>
    <property type="match status" value="1"/>
</dbReference>
<dbReference type="OMA" id="NKPYSRQ"/>
<dbReference type="Gene3D" id="3.90.190.10">
    <property type="entry name" value="Protein tyrosine phosphatase superfamily"/>
    <property type="match status" value="2"/>
</dbReference>
<sequence length="711" mass="79531">MATVVVQQHQVPLRQSPTPPPLGAALTLNIPRTSTPVPNKHIPYCPAGSAPPSSQTITPPNSPQAKSSTAQPRSVLHPATSHTKLLNTPPVFGISAKTLSLALEQISTTPLPDPHQVFPWLHGLHAENQIQLAFFVAKKKWLRRTPKCLRAITIVKAGGDLSVSRLKGSVAPDEILSLCDNNDKGFLECDPREGFSVRNFHIQAAKIARVSDIIVYGDQTTDQRIIKSVAERASIVQRRWRKELESSGQCLEHFNTFVLTTPFEEVEREHPELIAVDSAGKPTAQSMDFLQWERDEMCEMSKASEFTQGVYQGPTPDWNSVAENHSGNIFDVFIETGDQAQVPDDECLSSRLQQLESSDSVHVDFPSSGSILPPSWSTAEVDGLLCMCRWIYDLTHPDNITSISTSTRQQSPKDQDGDIQMTSFAPPEPRKVLIHCADGYTESTLLSLAYYMYAEGVPVHAAWLQMHCERKRNFFAYPCDVALLTSIQERILSESPARRGRLIAQKGSDDPPTWLSKMDGSLPSRILPYMYLGNLTHANNPELLRSMGISRILSIGEPVSWDQKEKDRWGAENLVLVDKVQDNGIDPLTDEFERCLEFIGQGKKDNTATLVHCRVGVSRSATICIAEVMASMGLSFPRAYCFVRARRLNVIIQPHLRFVYELLKWDEHLQLQRAGNEKGEGKDRSRGIKREMEWQSVCREIACMNRPYARS</sequence>
<dbReference type="InterPro" id="IPR029021">
    <property type="entry name" value="Prot-tyrosine_phosphatase-like"/>
</dbReference>
<dbReference type="EMBL" id="KE721523">
    <property type="protein sequence ID" value="ERF68320.1"/>
    <property type="molecule type" value="Genomic_DNA"/>
</dbReference>
<dbReference type="SUPFAM" id="SSF52799">
    <property type="entry name" value="(Phosphotyrosine protein) phosphatases II"/>
    <property type="match status" value="2"/>
</dbReference>
<dbReference type="Proteomes" id="UP000019373">
    <property type="component" value="Unassembled WGS sequence"/>
</dbReference>
<evidence type="ECO:0000256" key="3">
    <source>
        <dbReference type="SAM" id="MobiDB-lite"/>
    </source>
</evidence>
<dbReference type="InterPro" id="IPR020422">
    <property type="entry name" value="TYR_PHOSPHATASE_DUAL_dom"/>
</dbReference>
<evidence type="ECO:0000313" key="6">
    <source>
        <dbReference type="EMBL" id="ERF68320.1"/>
    </source>
</evidence>
<dbReference type="Pfam" id="PF00782">
    <property type="entry name" value="DSPc"/>
    <property type="match status" value="1"/>
</dbReference>
<keyword evidence="7" id="KW-1185">Reference proteome</keyword>
<feature type="region of interest" description="Disordered" evidence="3">
    <location>
        <begin position="1"/>
        <end position="23"/>
    </location>
</feature>
<feature type="compositionally biased region" description="Polar residues" evidence="3">
    <location>
        <begin position="51"/>
        <end position="72"/>
    </location>
</feature>
<feature type="domain" description="Tyrosine-protein phosphatase" evidence="4">
    <location>
        <begin position="522"/>
        <end position="671"/>
    </location>
</feature>
<feature type="compositionally biased region" description="Polar residues" evidence="3">
    <location>
        <begin position="1"/>
        <end position="16"/>
    </location>
</feature>
<dbReference type="eggNOG" id="KOG1716">
    <property type="taxonomic scope" value="Eukaryota"/>
</dbReference>
<reference evidence="7" key="1">
    <citation type="journal article" date="2014" name="BMC Genomics">
        <title>Genome characteristics reveal the impact of lichenization on lichen-forming fungus Endocarpon pusillum Hedwig (Verrucariales, Ascomycota).</title>
        <authorList>
            <person name="Wang Y.-Y."/>
            <person name="Liu B."/>
            <person name="Zhang X.-Y."/>
            <person name="Zhou Q.-M."/>
            <person name="Zhang T."/>
            <person name="Li H."/>
            <person name="Yu Y.-F."/>
            <person name="Zhang X.-L."/>
            <person name="Hao X.-Y."/>
            <person name="Wang M."/>
            <person name="Wang L."/>
            <person name="Wei J.-C."/>
        </authorList>
    </citation>
    <scope>NUCLEOTIDE SEQUENCE [LARGE SCALE GENOMIC DNA]</scope>
    <source>
        <strain evidence="7">Z07020 / HMAS-L-300199</strain>
    </source>
</reference>
<accession>U1HE53</accession>
<dbReference type="GO" id="GO:0008138">
    <property type="term" value="F:protein tyrosine/serine/threonine phosphatase activity"/>
    <property type="evidence" value="ECO:0007669"/>
    <property type="project" value="InterPro"/>
</dbReference>
<dbReference type="PROSITE" id="PS00383">
    <property type="entry name" value="TYR_PHOSPHATASE_1"/>
    <property type="match status" value="1"/>
</dbReference>
<evidence type="ECO:0000256" key="1">
    <source>
        <dbReference type="ARBA" id="ARBA00022801"/>
    </source>
</evidence>
<evidence type="ECO:0000259" key="4">
    <source>
        <dbReference type="PROSITE" id="PS50054"/>
    </source>
</evidence>
<dbReference type="OrthoDB" id="273181at2759"/>
<dbReference type="RefSeq" id="XP_007806095.1">
    <property type="nucleotide sequence ID" value="XM_007807904.1"/>
</dbReference>
<dbReference type="GO" id="GO:0005634">
    <property type="term" value="C:nucleus"/>
    <property type="evidence" value="ECO:0007669"/>
    <property type="project" value="GOC"/>
</dbReference>
<gene>
    <name evidence="6" type="ORF">EPUS_02776</name>
</gene>
<dbReference type="PANTHER" id="PTHR47550:SF1">
    <property type="entry name" value="DUAL SPECIFICITY PROTEIN PHOSPHATASE PPS1"/>
    <property type="match status" value="1"/>
</dbReference>
<dbReference type="PROSITE" id="PS50056">
    <property type="entry name" value="TYR_PHOSPHATASE_2"/>
    <property type="match status" value="1"/>
</dbReference>
<keyword evidence="1" id="KW-0378">Hydrolase</keyword>
<dbReference type="InterPro" id="IPR016130">
    <property type="entry name" value="Tyr_Pase_AS"/>
</dbReference>
<dbReference type="SMART" id="SM00195">
    <property type="entry name" value="DSPc"/>
    <property type="match status" value="1"/>
</dbReference>
<dbReference type="GeneID" id="19237826"/>
<dbReference type="CDD" id="cd14516">
    <property type="entry name" value="DSP_fungal_PPS1"/>
    <property type="match status" value="1"/>
</dbReference>
<dbReference type="FunFam" id="3.90.190.10:FF:000110">
    <property type="entry name" value="PPS1p Protein phosphatase"/>
    <property type="match status" value="1"/>
</dbReference>
<dbReference type="HOGENOM" id="CLU_003560_1_0_1"/>
<organism evidence="6 7">
    <name type="scientific">Endocarpon pusillum (strain Z07020 / HMAS-L-300199)</name>
    <name type="common">Lichen-forming fungus</name>
    <dbReference type="NCBI Taxonomy" id="1263415"/>
    <lineage>
        <taxon>Eukaryota</taxon>
        <taxon>Fungi</taxon>
        <taxon>Dikarya</taxon>
        <taxon>Ascomycota</taxon>
        <taxon>Pezizomycotina</taxon>
        <taxon>Eurotiomycetes</taxon>
        <taxon>Chaetothyriomycetidae</taxon>
        <taxon>Verrucariales</taxon>
        <taxon>Verrucariaceae</taxon>
        <taxon>Endocarpon</taxon>
    </lineage>
</organism>
<evidence type="ECO:0000313" key="7">
    <source>
        <dbReference type="Proteomes" id="UP000019373"/>
    </source>
</evidence>
<dbReference type="GO" id="GO:0033260">
    <property type="term" value="P:nuclear DNA replication"/>
    <property type="evidence" value="ECO:0007669"/>
    <property type="project" value="InterPro"/>
</dbReference>
<dbReference type="PANTHER" id="PTHR47550">
    <property type="entry name" value="DUAL SPECIFICITY PROTEIN PHOSPHATASE PPS1"/>
    <property type="match status" value="1"/>
</dbReference>
<proteinExistence type="predicted"/>
<dbReference type="InterPro" id="IPR047949">
    <property type="entry name" value="PPS1_DSP"/>
</dbReference>
<name>U1HE53_ENDPU</name>